<dbReference type="AlphaFoldDB" id="A0A6A0A313"/>
<proteinExistence type="predicted"/>
<evidence type="ECO:0000313" key="2">
    <source>
        <dbReference type="Proteomes" id="UP000485058"/>
    </source>
</evidence>
<keyword evidence="2" id="KW-1185">Reference proteome</keyword>
<name>A0A6A0A313_HAELA</name>
<sequence>MHPLHHTQYTARCRCRCGAADGTLTVPCIDFIDMRGLPAVLLFKLWAADHMSTHHHPAPHWLLLDSSAAHYNQCMIEQDWASAFYPHTSLWAGHISYTSLCHSRVGFYHIITTITITGHAPMCSMGVTARMLQHM</sequence>
<reference evidence="1 2" key="1">
    <citation type="submission" date="2020-02" db="EMBL/GenBank/DDBJ databases">
        <title>Draft genome sequence of Haematococcus lacustris strain NIES-144.</title>
        <authorList>
            <person name="Morimoto D."/>
            <person name="Nakagawa S."/>
            <person name="Yoshida T."/>
            <person name="Sawayama S."/>
        </authorList>
    </citation>
    <scope>NUCLEOTIDE SEQUENCE [LARGE SCALE GENOMIC DNA]</scope>
    <source>
        <strain evidence="1 2">NIES-144</strain>
    </source>
</reference>
<accession>A0A6A0A313</accession>
<evidence type="ECO:0000313" key="1">
    <source>
        <dbReference type="EMBL" id="GFH26414.1"/>
    </source>
</evidence>
<gene>
    <name evidence="1" type="ORF">HaLaN_24560</name>
</gene>
<comment type="caution">
    <text evidence="1">The sequence shown here is derived from an EMBL/GenBank/DDBJ whole genome shotgun (WGS) entry which is preliminary data.</text>
</comment>
<protein>
    <submittedName>
        <fullName evidence="1">Uncharacterized protein</fullName>
    </submittedName>
</protein>
<dbReference type="Proteomes" id="UP000485058">
    <property type="component" value="Unassembled WGS sequence"/>
</dbReference>
<organism evidence="1 2">
    <name type="scientific">Haematococcus lacustris</name>
    <name type="common">Green alga</name>
    <name type="synonym">Haematococcus pluvialis</name>
    <dbReference type="NCBI Taxonomy" id="44745"/>
    <lineage>
        <taxon>Eukaryota</taxon>
        <taxon>Viridiplantae</taxon>
        <taxon>Chlorophyta</taxon>
        <taxon>core chlorophytes</taxon>
        <taxon>Chlorophyceae</taxon>
        <taxon>CS clade</taxon>
        <taxon>Chlamydomonadales</taxon>
        <taxon>Haematococcaceae</taxon>
        <taxon>Haematococcus</taxon>
    </lineage>
</organism>
<dbReference type="EMBL" id="BLLF01003121">
    <property type="protein sequence ID" value="GFH26414.1"/>
    <property type="molecule type" value="Genomic_DNA"/>
</dbReference>